<reference evidence="1 2" key="1">
    <citation type="journal article" date="2016" name="Mol. Biol. Evol.">
        <title>Comparative Genomics of Early-Diverging Mushroom-Forming Fungi Provides Insights into the Origins of Lignocellulose Decay Capabilities.</title>
        <authorList>
            <person name="Nagy L.G."/>
            <person name="Riley R."/>
            <person name="Tritt A."/>
            <person name="Adam C."/>
            <person name="Daum C."/>
            <person name="Floudas D."/>
            <person name="Sun H."/>
            <person name="Yadav J.S."/>
            <person name="Pangilinan J."/>
            <person name="Larsson K.H."/>
            <person name="Matsuura K."/>
            <person name="Barry K."/>
            <person name="Labutti K."/>
            <person name="Kuo R."/>
            <person name="Ohm R.A."/>
            <person name="Bhattacharya S.S."/>
            <person name="Shirouzu T."/>
            <person name="Yoshinaga Y."/>
            <person name="Martin F.M."/>
            <person name="Grigoriev I.V."/>
            <person name="Hibbett D.S."/>
        </authorList>
    </citation>
    <scope>NUCLEOTIDE SEQUENCE [LARGE SCALE GENOMIC DNA]</scope>
    <source>
        <strain evidence="1 2">HHB12029</strain>
    </source>
</reference>
<proteinExistence type="predicted"/>
<accession>A0A165EFD0</accession>
<dbReference type="STRING" id="1314781.A0A165EFD0"/>
<dbReference type="Gene3D" id="2.40.400.10">
    <property type="entry name" value="Acetoacetate decarboxylase-like"/>
    <property type="match status" value="1"/>
</dbReference>
<dbReference type="PANTHER" id="PTHR40518:SF1">
    <property type="entry name" value="ACETOACETATE DECARBOXYLASE"/>
    <property type="match status" value="1"/>
</dbReference>
<dbReference type="SUPFAM" id="SSF160104">
    <property type="entry name" value="Acetoacetate decarboxylase-like"/>
    <property type="match status" value="1"/>
</dbReference>
<dbReference type="EMBL" id="KV426144">
    <property type="protein sequence ID" value="KZV86807.1"/>
    <property type="molecule type" value="Genomic_DNA"/>
</dbReference>
<evidence type="ECO:0000313" key="2">
    <source>
        <dbReference type="Proteomes" id="UP000077266"/>
    </source>
</evidence>
<name>A0A165EFD0_EXIGL</name>
<protein>
    <submittedName>
        <fullName evidence="1">Uncharacterized protein</fullName>
    </submittedName>
</protein>
<organism evidence="1 2">
    <name type="scientific">Exidia glandulosa HHB12029</name>
    <dbReference type="NCBI Taxonomy" id="1314781"/>
    <lineage>
        <taxon>Eukaryota</taxon>
        <taxon>Fungi</taxon>
        <taxon>Dikarya</taxon>
        <taxon>Basidiomycota</taxon>
        <taxon>Agaricomycotina</taxon>
        <taxon>Agaricomycetes</taxon>
        <taxon>Auriculariales</taxon>
        <taxon>Exidiaceae</taxon>
        <taxon>Exidia</taxon>
    </lineage>
</organism>
<dbReference type="OrthoDB" id="9970474at2759"/>
<dbReference type="InParanoid" id="A0A165EFD0"/>
<dbReference type="AlphaFoldDB" id="A0A165EFD0"/>
<dbReference type="PANTHER" id="PTHR40518">
    <property type="entry name" value="ACETOACETATE DECARBOXYLASE"/>
    <property type="match status" value="1"/>
</dbReference>
<gene>
    <name evidence="1" type="ORF">EXIGLDRAFT_621458</name>
</gene>
<keyword evidence="2" id="KW-1185">Reference proteome</keyword>
<dbReference type="Proteomes" id="UP000077266">
    <property type="component" value="Unassembled WGS sequence"/>
</dbReference>
<evidence type="ECO:0000313" key="1">
    <source>
        <dbReference type="EMBL" id="KZV86807.1"/>
    </source>
</evidence>
<sequence>MSSIVDTPAPWNLDGEMYWIMLGSQSALPHASYHALEQPDTSEPHDGTHKYLGGQGMVWIVRYKNGNIGPYDELIYFPGDFAAPSGHRRARVTLLYVSTKESVYNGRRNWNVPKHLANFAFTPQEDGSTLITVTLPSASQPFFAAVCQPTRFFPSRGVPFNAAWIPSNLPLVQPPLRAGPIDKPEEVGTDEWKSTAFDLGGRVRPVWWSPHLGSGLEQYANGVEFPKLTSTWSLGAHWPTFDMIFNESGKVDCEPPA</sequence>
<dbReference type="InterPro" id="IPR023375">
    <property type="entry name" value="ADC_dom_sf"/>
</dbReference>